<protein>
    <recommendedName>
        <fullName evidence="4">PEP-CTERM sorting domain-containing protein</fullName>
    </recommendedName>
</protein>
<dbReference type="RefSeq" id="WP_353931365.1">
    <property type="nucleotide sequence ID" value="NZ_CP150886.1"/>
</dbReference>
<gene>
    <name evidence="2" type="ORF">WJM97_01830</name>
</gene>
<evidence type="ECO:0000313" key="2">
    <source>
        <dbReference type="EMBL" id="WZB88458.1"/>
    </source>
</evidence>
<reference evidence="2 3" key="1">
    <citation type="submission" date="2024-04" db="EMBL/GenBank/DDBJ databases">
        <title>Okeanomitos corallinicola gen. &amp; sp. nov. (Nostocales, Cyanobacteria), a new toxic marine heterocyst-forming cyanobacterium from a coral reef.</title>
        <authorList>
            <person name="Li H."/>
            <person name="Li R."/>
            <person name="Kang J."/>
            <person name="Hii K.S."/>
            <person name="Mohamed H.F."/>
            <person name="Xu X."/>
            <person name="Luo Z."/>
        </authorList>
    </citation>
    <scope>NUCLEOTIDE SEQUENCE [LARGE SCALE GENOMIC DNA]</scope>
    <source>
        <strain evidence="2 3">TIOX110</strain>
    </source>
</reference>
<sequence>MKLSQILPLVVGGAVAGMVLSGASPAQALSYTFSFSNVEGTVPGTVSGTIVLPDGDGTSAATSVLITSAPGGLGYDPTGFDFVSNTVENLFVVSGGNIDAANSAFIGFFNGGTALSLKNTLADGSTFLDALNGSNLGATGVRDASSATLTYGAASTPVPFDTPAGQAMATVGSLFALGLMRQAKKRLAVKKLVVNPMETVVS</sequence>
<feature type="signal peptide" evidence="1">
    <location>
        <begin position="1"/>
        <end position="28"/>
    </location>
</feature>
<proteinExistence type="predicted"/>
<accession>A0ABZ2USS8</accession>
<keyword evidence="3" id="KW-1185">Reference proteome</keyword>
<keyword evidence="1" id="KW-0732">Signal</keyword>
<evidence type="ECO:0000256" key="1">
    <source>
        <dbReference type="SAM" id="SignalP"/>
    </source>
</evidence>
<name>A0ABZ2USS8_9CYAN</name>
<feature type="chain" id="PRO_5046213509" description="PEP-CTERM sorting domain-containing protein" evidence="1">
    <location>
        <begin position="29"/>
        <end position="202"/>
    </location>
</feature>
<organism evidence="2 3">
    <name type="scientific">Okeanomitos corallinicola TIOX110</name>
    <dbReference type="NCBI Taxonomy" id="3133117"/>
    <lineage>
        <taxon>Bacteria</taxon>
        <taxon>Bacillati</taxon>
        <taxon>Cyanobacteriota</taxon>
        <taxon>Cyanophyceae</taxon>
        <taxon>Nostocales</taxon>
        <taxon>Aphanizomenonaceae</taxon>
        <taxon>Okeanomitos</taxon>
    </lineage>
</organism>
<evidence type="ECO:0008006" key="4">
    <source>
        <dbReference type="Google" id="ProtNLM"/>
    </source>
</evidence>
<dbReference type="EMBL" id="CP150886">
    <property type="protein sequence ID" value="WZB88458.1"/>
    <property type="molecule type" value="Genomic_DNA"/>
</dbReference>
<dbReference type="Proteomes" id="UP001483337">
    <property type="component" value="Chromosome"/>
</dbReference>
<evidence type="ECO:0000313" key="3">
    <source>
        <dbReference type="Proteomes" id="UP001483337"/>
    </source>
</evidence>